<dbReference type="InterPro" id="IPR036673">
    <property type="entry name" value="Cyanovirin-N_sf"/>
</dbReference>
<dbReference type="Gene3D" id="2.30.60.10">
    <property type="entry name" value="Cyanovirin-N"/>
    <property type="match status" value="1"/>
</dbReference>
<keyword evidence="4" id="KW-1185">Reference proteome</keyword>
<evidence type="ECO:0008006" key="5">
    <source>
        <dbReference type="Google" id="ProtNLM"/>
    </source>
</evidence>
<keyword evidence="2" id="KW-0732">Signal</keyword>
<comment type="caution">
    <text evidence="3">The sequence shown here is derived from an EMBL/GenBank/DDBJ whole genome shotgun (WGS) entry which is preliminary data.</text>
</comment>
<dbReference type="AlphaFoldDB" id="A0A427XJ03"/>
<feature type="signal peptide" evidence="2">
    <location>
        <begin position="1"/>
        <end position="19"/>
    </location>
</feature>
<dbReference type="SUPFAM" id="SSF51322">
    <property type="entry name" value="Cyanovirin-N"/>
    <property type="match status" value="1"/>
</dbReference>
<accession>A0A427XJ03</accession>
<feature type="region of interest" description="Disordered" evidence="1">
    <location>
        <begin position="54"/>
        <end position="75"/>
    </location>
</feature>
<evidence type="ECO:0000256" key="2">
    <source>
        <dbReference type="SAM" id="SignalP"/>
    </source>
</evidence>
<proteinExistence type="predicted"/>
<sequence length="209" mass="21729">MFKKFILVLVLSLALGVLAVQPNQGHDIAARNSAFFPRAAPCVGPNCAIAAGRARAPPTPVRPKRGAKPSPVPTSLPAPNCDWHDTCTEGSIDFGDASIIVPRPLVPGGGSDKPATPGPVLTANCTNLAGVDVKATLDISQCMYVPPLRCQYNTAGIDVFAGTCSVCFLDADTKVTCTCLVGRKSITSTVDTRTCIGNSDGELTCKESK</sequence>
<dbReference type="RefSeq" id="XP_028473891.1">
    <property type="nucleotide sequence ID" value="XM_028617428.1"/>
</dbReference>
<dbReference type="Proteomes" id="UP000279236">
    <property type="component" value="Unassembled WGS sequence"/>
</dbReference>
<dbReference type="EMBL" id="RSCE01000011">
    <property type="protein sequence ID" value="RSH78744.1"/>
    <property type="molecule type" value="Genomic_DNA"/>
</dbReference>
<evidence type="ECO:0000256" key="1">
    <source>
        <dbReference type="SAM" id="MobiDB-lite"/>
    </source>
</evidence>
<name>A0A427XJ03_9TREE</name>
<evidence type="ECO:0000313" key="3">
    <source>
        <dbReference type="EMBL" id="RSH78744.1"/>
    </source>
</evidence>
<organism evidence="3 4">
    <name type="scientific">Apiotrichum porosum</name>
    <dbReference type="NCBI Taxonomy" id="105984"/>
    <lineage>
        <taxon>Eukaryota</taxon>
        <taxon>Fungi</taxon>
        <taxon>Dikarya</taxon>
        <taxon>Basidiomycota</taxon>
        <taxon>Agaricomycotina</taxon>
        <taxon>Tremellomycetes</taxon>
        <taxon>Trichosporonales</taxon>
        <taxon>Trichosporonaceae</taxon>
        <taxon>Apiotrichum</taxon>
    </lineage>
</organism>
<gene>
    <name evidence="3" type="ORF">EHS24_001647</name>
</gene>
<dbReference type="GeneID" id="39586190"/>
<feature type="chain" id="PRO_5019452744" description="Cyanovirin-N domain-containing protein" evidence="2">
    <location>
        <begin position="20"/>
        <end position="209"/>
    </location>
</feature>
<evidence type="ECO:0000313" key="4">
    <source>
        <dbReference type="Proteomes" id="UP000279236"/>
    </source>
</evidence>
<reference evidence="3 4" key="1">
    <citation type="submission" date="2018-11" db="EMBL/GenBank/DDBJ databases">
        <title>Genome sequence of Apiotrichum porosum DSM 27194.</title>
        <authorList>
            <person name="Aliyu H."/>
            <person name="Gorte O."/>
            <person name="Ochsenreither K."/>
        </authorList>
    </citation>
    <scope>NUCLEOTIDE SEQUENCE [LARGE SCALE GENOMIC DNA]</scope>
    <source>
        <strain evidence="3 4">DSM 27194</strain>
    </source>
</reference>
<protein>
    <recommendedName>
        <fullName evidence="5">Cyanovirin-N domain-containing protein</fullName>
    </recommendedName>
</protein>